<feature type="domain" description="RCK C-terminal" evidence="2">
    <location>
        <begin position="139"/>
        <end position="222"/>
    </location>
</feature>
<dbReference type="SUPFAM" id="SSF51735">
    <property type="entry name" value="NAD(P)-binding Rossmann-fold domains"/>
    <property type="match status" value="1"/>
</dbReference>
<dbReference type="Proteomes" id="UP000772186">
    <property type="component" value="Unassembled WGS sequence"/>
</dbReference>
<dbReference type="AlphaFoldDB" id="A0A953T7F0"/>
<accession>A0A953T7F0</accession>
<dbReference type="PANTHER" id="PTHR43833:SF7">
    <property type="entry name" value="KTR SYSTEM POTASSIUM UPTAKE PROTEIN C"/>
    <property type="match status" value="1"/>
</dbReference>
<dbReference type="Gene3D" id="3.30.70.1450">
    <property type="entry name" value="Regulator of K+ conductance, C-terminal domain"/>
    <property type="match status" value="1"/>
</dbReference>
<dbReference type="Gene3D" id="3.40.50.720">
    <property type="entry name" value="NAD(P)-binding Rossmann-like Domain"/>
    <property type="match status" value="1"/>
</dbReference>
<dbReference type="SUPFAM" id="SSF116726">
    <property type="entry name" value="TrkA C-terminal domain-like"/>
    <property type="match status" value="1"/>
</dbReference>
<evidence type="ECO:0000259" key="1">
    <source>
        <dbReference type="PROSITE" id="PS51201"/>
    </source>
</evidence>
<dbReference type="InterPro" id="IPR036291">
    <property type="entry name" value="NAD(P)-bd_dom_sf"/>
</dbReference>
<name>A0A953T7F0_9MOLU</name>
<evidence type="ECO:0000259" key="2">
    <source>
        <dbReference type="PROSITE" id="PS51202"/>
    </source>
</evidence>
<feature type="domain" description="RCK N-terminal" evidence="1">
    <location>
        <begin position="6"/>
        <end position="118"/>
    </location>
</feature>
<dbReference type="GO" id="GO:0006813">
    <property type="term" value="P:potassium ion transport"/>
    <property type="evidence" value="ECO:0007669"/>
    <property type="project" value="InterPro"/>
</dbReference>
<keyword evidence="4" id="KW-1185">Reference proteome</keyword>
<dbReference type="InterPro" id="IPR050721">
    <property type="entry name" value="Trk_Ktr_HKT_K-transport"/>
</dbReference>
<dbReference type="InterPro" id="IPR003148">
    <property type="entry name" value="RCK_N"/>
</dbReference>
<organism evidence="3 4">
    <name type="scientific">Mycoplasma tauri</name>
    <dbReference type="NCBI Taxonomy" id="547987"/>
    <lineage>
        <taxon>Bacteria</taxon>
        <taxon>Bacillati</taxon>
        <taxon>Mycoplasmatota</taxon>
        <taxon>Mollicutes</taxon>
        <taxon>Mycoplasmataceae</taxon>
        <taxon>Mycoplasma</taxon>
    </lineage>
</organism>
<dbReference type="Pfam" id="PF02254">
    <property type="entry name" value="TrkA_N"/>
    <property type="match status" value="1"/>
</dbReference>
<dbReference type="Pfam" id="PF02080">
    <property type="entry name" value="TrkA_C"/>
    <property type="match status" value="1"/>
</dbReference>
<dbReference type="InterPro" id="IPR006037">
    <property type="entry name" value="RCK_C"/>
</dbReference>
<dbReference type="InterPro" id="IPR036721">
    <property type="entry name" value="RCK_C_sf"/>
</dbReference>
<dbReference type="GO" id="GO:0008324">
    <property type="term" value="F:monoatomic cation transmembrane transporter activity"/>
    <property type="evidence" value="ECO:0007669"/>
    <property type="project" value="InterPro"/>
</dbReference>
<evidence type="ECO:0000313" key="4">
    <source>
        <dbReference type="Proteomes" id="UP000772186"/>
    </source>
</evidence>
<dbReference type="EMBL" id="JAIQBY010000032">
    <property type="protein sequence ID" value="MBZ4195602.1"/>
    <property type="molecule type" value="Genomic_DNA"/>
</dbReference>
<sequence>MSKKRNKDICVIGAGRFGQAVINQLSKMDCSLLIVDSNEQRLSEYKDVAHKIVIADAANTKTLKALNIKEMDTVVVAVSDNIDIVAALLEMDINNIIVRARSRRHARVLKQIGVNVIIQPEYEAGLRTALIAANPNFMRFSQNLQEVGDGFVIGTTSLNNAKYEGKTIKEVKFYDYGVSVVLIKRGAKSILPGGLTTLEKGDIMTLIGKVQDVTNALGELNK</sequence>
<dbReference type="PROSITE" id="PS51202">
    <property type="entry name" value="RCK_C"/>
    <property type="match status" value="1"/>
</dbReference>
<comment type="caution">
    <text evidence="3">The sequence shown here is derived from an EMBL/GenBank/DDBJ whole genome shotgun (WGS) entry which is preliminary data.</text>
</comment>
<reference evidence="3 4" key="1">
    <citation type="submission" date="2021-09" db="EMBL/GenBank/DDBJ databases">
        <title>WGS of Mycoplasma sp. Zaradi2 strains.</title>
        <authorList>
            <person name="Spergser J."/>
        </authorList>
    </citation>
    <scope>NUCLEOTIDE SEQUENCE [LARGE SCALE GENOMIC DNA]</scope>
    <source>
        <strain evidence="3 4">1331</strain>
    </source>
</reference>
<dbReference type="RefSeq" id="WP_205517100.1">
    <property type="nucleotide sequence ID" value="NZ_CP070479.1"/>
</dbReference>
<proteinExistence type="predicted"/>
<gene>
    <name evidence="3" type="ORF">LAD73_02655</name>
</gene>
<dbReference type="PROSITE" id="PS51201">
    <property type="entry name" value="RCK_N"/>
    <property type="match status" value="1"/>
</dbReference>
<dbReference type="PANTHER" id="PTHR43833">
    <property type="entry name" value="POTASSIUM CHANNEL PROTEIN 2-RELATED-RELATED"/>
    <property type="match status" value="1"/>
</dbReference>
<protein>
    <submittedName>
        <fullName evidence="3">TrkA family potassium uptake protein</fullName>
    </submittedName>
</protein>
<evidence type="ECO:0000313" key="3">
    <source>
        <dbReference type="EMBL" id="MBZ4195602.1"/>
    </source>
</evidence>